<evidence type="ECO:0000256" key="4">
    <source>
        <dbReference type="ARBA" id="ARBA00022630"/>
    </source>
</evidence>
<keyword evidence="6" id="KW-0809">Transit peptide</keyword>
<keyword evidence="8" id="KW-0560">Oxidoreductase</keyword>
<comment type="subunit">
    <text evidence="13">Interacts with CSRP3.</text>
</comment>
<evidence type="ECO:0000256" key="12">
    <source>
        <dbReference type="ARBA" id="ARBA00053432"/>
    </source>
</evidence>
<dbReference type="InterPro" id="IPR004113">
    <property type="entry name" value="FAD-bd_oxidored_4_C"/>
</dbReference>
<dbReference type="Gene3D" id="1.10.45.10">
    <property type="entry name" value="Vanillyl-alcohol Oxidase, Chain A, domain 4"/>
    <property type="match status" value="1"/>
</dbReference>
<sequence>MMLRGLRILLGTQRSHIAVNLTAQKSTLAQVENGAVSSSVIEKLVEICGSKDVSTSTPVREQHGRDESYHHCEPPDVVVFPTSTEKVSQVARLCYDHQIPIIPFGSGTGMEGGVTASKGGVCVDVTKMDQIEAVNAEDFDCTVQSGVTRVGLNNSLRDTGLWFPVDPGADCTLCGMCATGASGTNAVRYGTMRENVMNLEVVLSDGRIIETAGKGTRTKKSSAGYNLTNLFVGSEGTLGIITKATLKLYGQPESILSAICHFPDVQSAVDTVVQTLQCGIPMARIELLCEKMMDAFNKYSNYDYKVTPSLFLEFHGAENHVDDQGKIVAELCEANGGTQFNWAKDMDERNKLWKARHMCFYAATSLRPGARWLATDVCVPISRLPEIVVETKKDIDNSSILGPIVGHVGDGNFHTVLVVMPDSPEEIAEASALHDRMAERAMKLGGTCTGEHGVGLGKRHHLVTQFGQGGMDVMMQLKQTLDPKNIMNPGKVLFTD</sequence>
<comment type="catalytic activity">
    <reaction evidence="11">
        <text>(R)-lactate + 2 Fe(III)-[cytochrome c] = 2 Fe(II)-[cytochrome c] + pyruvate + 2 H(+)</text>
        <dbReference type="Rhea" id="RHEA:13521"/>
        <dbReference type="Rhea" id="RHEA-COMP:10350"/>
        <dbReference type="Rhea" id="RHEA-COMP:14399"/>
        <dbReference type="ChEBI" id="CHEBI:15361"/>
        <dbReference type="ChEBI" id="CHEBI:15378"/>
        <dbReference type="ChEBI" id="CHEBI:16004"/>
        <dbReference type="ChEBI" id="CHEBI:29033"/>
        <dbReference type="ChEBI" id="CHEBI:29034"/>
        <dbReference type="EC" id="1.1.2.4"/>
    </reaction>
    <physiologicalReaction direction="left-to-right" evidence="11">
        <dbReference type="Rhea" id="RHEA:13522"/>
    </physiologicalReaction>
</comment>
<dbReference type="Gene3D" id="3.30.465.10">
    <property type="match status" value="1"/>
</dbReference>
<dbReference type="InterPro" id="IPR016169">
    <property type="entry name" value="FAD-bd_PCMH_sub2"/>
</dbReference>
<evidence type="ECO:0000313" key="16">
    <source>
        <dbReference type="Proteomes" id="UP000749559"/>
    </source>
</evidence>
<dbReference type="GO" id="GO:0071949">
    <property type="term" value="F:FAD binding"/>
    <property type="evidence" value="ECO:0007669"/>
    <property type="project" value="InterPro"/>
</dbReference>
<dbReference type="GO" id="GO:0004458">
    <property type="term" value="F:D-lactate dehydrogenase (cytochrome) activity"/>
    <property type="evidence" value="ECO:0007669"/>
    <property type="project" value="UniProtKB-EC"/>
</dbReference>
<evidence type="ECO:0000256" key="10">
    <source>
        <dbReference type="ARBA" id="ARBA00038897"/>
    </source>
</evidence>
<keyword evidence="4" id="KW-0285">Flavoprotein</keyword>
<evidence type="ECO:0000256" key="8">
    <source>
        <dbReference type="ARBA" id="ARBA00023002"/>
    </source>
</evidence>
<dbReference type="GO" id="GO:1903457">
    <property type="term" value="P:lactate catabolic process"/>
    <property type="evidence" value="ECO:0007669"/>
    <property type="project" value="TreeGrafter"/>
</dbReference>
<dbReference type="InterPro" id="IPR016171">
    <property type="entry name" value="Vanillyl_alc_oxidase_C-sub2"/>
</dbReference>
<accession>A0A8J1XRA1</accession>
<dbReference type="Pfam" id="PF02913">
    <property type="entry name" value="FAD-oxidase_C"/>
    <property type="match status" value="1"/>
</dbReference>
<dbReference type="SUPFAM" id="SSF56176">
    <property type="entry name" value="FAD-binding/transporter-associated domain-like"/>
    <property type="match status" value="1"/>
</dbReference>
<evidence type="ECO:0000256" key="7">
    <source>
        <dbReference type="ARBA" id="ARBA00022990"/>
    </source>
</evidence>
<dbReference type="InterPro" id="IPR016166">
    <property type="entry name" value="FAD-bd_PCMH"/>
</dbReference>
<gene>
    <name evidence="15" type="ORF">OFUS_LOCUS3277</name>
</gene>
<dbReference type="EMBL" id="CAIIXF020000001">
    <property type="protein sequence ID" value="CAH1776052.1"/>
    <property type="molecule type" value="Genomic_DNA"/>
</dbReference>
<dbReference type="FunFam" id="3.30.465.10:FF:000030">
    <property type="entry name" value="probable D-lactate dehydrogenase, mitochondrial"/>
    <property type="match status" value="1"/>
</dbReference>
<evidence type="ECO:0000256" key="13">
    <source>
        <dbReference type="ARBA" id="ARBA00063083"/>
    </source>
</evidence>
<comment type="cofactor">
    <cofactor evidence="1">
        <name>FAD</name>
        <dbReference type="ChEBI" id="CHEBI:57692"/>
    </cofactor>
</comment>
<dbReference type="EC" id="1.1.2.4" evidence="10"/>
<comment type="function">
    <text evidence="12">Involved in D-lactate, but not L-lactate catabolic process.</text>
</comment>
<evidence type="ECO:0000256" key="3">
    <source>
        <dbReference type="ARBA" id="ARBA00008000"/>
    </source>
</evidence>
<dbReference type="PANTHER" id="PTHR11748:SF111">
    <property type="entry name" value="D-LACTATE DEHYDROGENASE, MITOCHONDRIAL-RELATED"/>
    <property type="match status" value="1"/>
</dbReference>
<dbReference type="GO" id="GO:0005739">
    <property type="term" value="C:mitochondrion"/>
    <property type="evidence" value="ECO:0007669"/>
    <property type="project" value="UniProtKB-SubCell"/>
</dbReference>
<keyword evidence="7" id="KW-0007">Acetylation</keyword>
<evidence type="ECO:0000313" key="15">
    <source>
        <dbReference type="EMBL" id="CAH1776052.1"/>
    </source>
</evidence>
<dbReference type="OrthoDB" id="5332616at2759"/>
<organism evidence="15 16">
    <name type="scientific">Owenia fusiformis</name>
    <name type="common">Polychaete worm</name>
    <dbReference type="NCBI Taxonomy" id="6347"/>
    <lineage>
        <taxon>Eukaryota</taxon>
        <taxon>Metazoa</taxon>
        <taxon>Spiralia</taxon>
        <taxon>Lophotrochozoa</taxon>
        <taxon>Annelida</taxon>
        <taxon>Polychaeta</taxon>
        <taxon>Sedentaria</taxon>
        <taxon>Canalipalpata</taxon>
        <taxon>Sabellida</taxon>
        <taxon>Oweniida</taxon>
        <taxon>Oweniidae</taxon>
        <taxon>Owenia</taxon>
    </lineage>
</organism>
<reference evidence="15" key="1">
    <citation type="submission" date="2022-03" db="EMBL/GenBank/DDBJ databases">
        <authorList>
            <person name="Martin C."/>
        </authorList>
    </citation>
    <scope>NUCLEOTIDE SEQUENCE</scope>
</reference>
<dbReference type="GO" id="GO:0008720">
    <property type="term" value="F:D-lactate dehydrogenase (NAD+) activity"/>
    <property type="evidence" value="ECO:0007669"/>
    <property type="project" value="TreeGrafter"/>
</dbReference>
<comment type="similarity">
    <text evidence="3">Belongs to the FAD-binding oxidoreductase/transferase type 4 family.</text>
</comment>
<keyword evidence="9" id="KW-0496">Mitochondrion</keyword>
<dbReference type="InterPro" id="IPR006094">
    <property type="entry name" value="Oxid_FAD_bind_N"/>
</dbReference>
<evidence type="ECO:0000256" key="2">
    <source>
        <dbReference type="ARBA" id="ARBA00004173"/>
    </source>
</evidence>
<evidence type="ECO:0000256" key="6">
    <source>
        <dbReference type="ARBA" id="ARBA00022946"/>
    </source>
</evidence>
<dbReference type="FunFam" id="3.30.43.10:FF:000010">
    <property type="entry name" value="probable D-lactate dehydrogenase, mitochondrial"/>
    <property type="match status" value="1"/>
</dbReference>
<dbReference type="Pfam" id="PF01565">
    <property type="entry name" value="FAD_binding_4"/>
    <property type="match status" value="1"/>
</dbReference>
<comment type="subcellular location">
    <subcellularLocation>
        <location evidence="2">Mitochondrion</location>
    </subcellularLocation>
</comment>
<dbReference type="Proteomes" id="UP000749559">
    <property type="component" value="Unassembled WGS sequence"/>
</dbReference>
<dbReference type="PANTHER" id="PTHR11748">
    <property type="entry name" value="D-LACTATE DEHYDROGENASE"/>
    <property type="match status" value="1"/>
</dbReference>
<evidence type="ECO:0000256" key="9">
    <source>
        <dbReference type="ARBA" id="ARBA00023128"/>
    </source>
</evidence>
<proteinExistence type="inferred from homology"/>
<dbReference type="InterPro" id="IPR036318">
    <property type="entry name" value="FAD-bd_PCMH-like_sf"/>
</dbReference>
<keyword evidence="5" id="KW-0274">FAD</keyword>
<dbReference type="FunFam" id="1.10.45.10:FF:000001">
    <property type="entry name" value="D-lactate dehydrogenase mitochondrial"/>
    <property type="match status" value="1"/>
</dbReference>
<comment type="caution">
    <text evidence="15">The sequence shown here is derived from an EMBL/GenBank/DDBJ whole genome shotgun (WGS) entry which is preliminary data.</text>
</comment>
<protein>
    <recommendedName>
        <fullName evidence="14">Probable D-lactate dehydrogenase, mitochondrial</fullName>
        <ecNumber evidence="10">1.1.2.4</ecNumber>
    </recommendedName>
</protein>
<evidence type="ECO:0000256" key="11">
    <source>
        <dbReference type="ARBA" id="ARBA00051477"/>
    </source>
</evidence>
<evidence type="ECO:0000256" key="1">
    <source>
        <dbReference type="ARBA" id="ARBA00001974"/>
    </source>
</evidence>
<evidence type="ECO:0000256" key="5">
    <source>
        <dbReference type="ARBA" id="ARBA00022827"/>
    </source>
</evidence>
<dbReference type="AlphaFoldDB" id="A0A8J1XRA1"/>
<dbReference type="PROSITE" id="PS51387">
    <property type="entry name" value="FAD_PCMH"/>
    <property type="match status" value="1"/>
</dbReference>
<keyword evidence="16" id="KW-1185">Reference proteome</keyword>
<evidence type="ECO:0000256" key="14">
    <source>
        <dbReference type="ARBA" id="ARBA00072812"/>
    </source>
</evidence>
<dbReference type="SUPFAM" id="SSF55103">
    <property type="entry name" value="FAD-linked oxidases, C-terminal domain"/>
    <property type="match status" value="1"/>
</dbReference>
<dbReference type="Gene3D" id="3.30.70.2740">
    <property type="match status" value="1"/>
</dbReference>
<dbReference type="FunFam" id="3.30.70.2740:FF:000001">
    <property type="entry name" value="D-lactate dehydrogenase mitochondrial"/>
    <property type="match status" value="1"/>
</dbReference>
<dbReference type="InterPro" id="IPR016164">
    <property type="entry name" value="FAD-linked_Oxase-like_C"/>
</dbReference>
<name>A0A8J1XRA1_OWEFU</name>